<proteinExistence type="predicted"/>
<reference evidence="2" key="1">
    <citation type="journal article" date="2019" name="Int. J. Syst. Evol. Microbiol.">
        <title>The Global Catalogue of Microorganisms (GCM) 10K type strain sequencing project: providing services to taxonomists for standard genome sequencing and annotation.</title>
        <authorList>
            <consortium name="The Broad Institute Genomics Platform"/>
            <consortium name="The Broad Institute Genome Sequencing Center for Infectious Disease"/>
            <person name="Wu L."/>
            <person name="Ma J."/>
        </authorList>
    </citation>
    <scope>NUCLEOTIDE SEQUENCE [LARGE SCALE GENOMIC DNA]</scope>
    <source>
        <strain evidence="2">JCM 4737</strain>
    </source>
</reference>
<dbReference type="InterPro" id="IPR036614">
    <property type="entry name" value="RusA-like_sf"/>
</dbReference>
<name>A0ABQ3DH63_9ACTN</name>
<dbReference type="SUPFAM" id="SSF103084">
    <property type="entry name" value="Holliday junction resolvase RusA"/>
    <property type="match status" value="1"/>
</dbReference>
<sequence length="189" mass="20448">METVPLFEVAAPVPAPVVEDEAPQWPAPALMVVVRGLPGPQGSKRHVGNGVMIESSAKVKPWRADVVSAAVEAREKIEGFAKLSGPLRVDLVFSFDRPKGHMGSGRNATVVRPSAPLRPHVKPDLSKLVRSTEDALTTAGVYQDDALIVEYGQLGKWYTTDHGLVDGVLDGPGCTIRLWRIERPKVVDE</sequence>
<evidence type="ECO:0000313" key="2">
    <source>
        <dbReference type="Proteomes" id="UP000599437"/>
    </source>
</evidence>
<comment type="caution">
    <text evidence="1">The sequence shown here is derived from an EMBL/GenBank/DDBJ whole genome shotgun (WGS) entry which is preliminary data.</text>
</comment>
<dbReference type="Pfam" id="PF05866">
    <property type="entry name" value="RusA"/>
    <property type="match status" value="1"/>
</dbReference>
<dbReference type="Proteomes" id="UP000599437">
    <property type="component" value="Unassembled WGS sequence"/>
</dbReference>
<dbReference type="EMBL" id="BMVO01000003">
    <property type="protein sequence ID" value="GHA94043.1"/>
    <property type="molecule type" value="Genomic_DNA"/>
</dbReference>
<keyword evidence="2" id="KW-1185">Reference proteome</keyword>
<dbReference type="Gene3D" id="3.30.1330.70">
    <property type="entry name" value="Holliday junction resolvase RusA"/>
    <property type="match status" value="1"/>
</dbReference>
<accession>A0ABQ3DH63</accession>
<dbReference type="InterPro" id="IPR008822">
    <property type="entry name" value="Endonuclease_RusA-like"/>
</dbReference>
<gene>
    <name evidence="1" type="ORF">GCM10010346_15950</name>
</gene>
<organism evidence="1 2">
    <name type="scientific">Streptomyces chryseus</name>
    <dbReference type="NCBI Taxonomy" id="68186"/>
    <lineage>
        <taxon>Bacteria</taxon>
        <taxon>Bacillati</taxon>
        <taxon>Actinomycetota</taxon>
        <taxon>Actinomycetes</taxon>
        <taxon>Kitasatosporales</taxon>
        <taxon>Streptomycetaceae</taxon>
        <taxon>Streptomyces</taxon>
    </lineage>
</organism>
<protein>
    <submittedName>
        <fullName evidence="1">Uncharacterized protein</fullName>
    </submittedName>
</protein>
<dbReference type="RefSeq" id="WP_138895146.1">
    <property type="nucleotide sequence ID" value="NZ_BMVO01000003.1"/>
</dbReference>
<evidence type="ECO:0000313" key="1">
    <source>
        <dbReference type="EMBL" id="GHA94043.1"/>
    </source>
</evidence>